<evidence type="ECO:0000313" key="3">
    <source>
        <dbReference type="Proteomes" id="UP000016033"/>
    </source>
</evidence>
<evidence type="ECO:0000313" key="2">
    <source>
        <dbReference type="EMBL" id="EQM75688.1"/>
    </source>
</evidence>
<reference evidence="2 3" key="1">
    <citation type="journal article" date="2013" name="Genome Announc.">
        <title>Whole-genome sequences of five oyster-associated bacteria show potential for crude oil hydrocarbon degradation.</title>
        <authorList>
            <person name="Chauhan A."/>
            <person name="Green S."/>
            <person name="Pathak A."/>
            <person name="Thomas J."/>
            <person name="Venkatramanan R."/>
        </authorList>
    </citation>
    <scope>NUCLEOTIDE SEQUENCE [LARGE SCALE GENOMIC DNA]</scope>
    <source>
        <strain evidence="2 3">MF109</strain>
    </source>
</reference>
<dbReference type="EMBL" id="ATAO01000195">
    <property type="protein sequence ID" value="EQM75688.1"/>
    <property type="molecule type" value="Genomic_DNA"/>
</dbReference>
<evidence type="ECO:0008006" key="4">
    <source>
        <dbReference type="Google" id="ProtNLM"/>
    </source>
</evidence>
<sequence length="94" mass="10189">MGMVNLNFVHAGTILPNLIFGLMAVVLGMLTIRYRRRLNDAVYKNQKAMFGQRAAQASAGRQTPFMMGVVGAGIILVGLVMLAFAMTGIVQNFL</sequence>
<evidence type="ECO:0000256" key="1">
    <source>
        <dbReference type="SAM" id="Phobius"/>
    </source>
</evidence>
<keyword evidence="1" id="KW-0812">Transmembrane</keyword>
<dbReference type="Proteomes" id="UP000016033">
    <property type="component" value="Unassembled WGS sequence"/>
</dbReference>
<gene>
    <name evidence="2" type="ORF">L687_01260</name>
</gene>
<organism evidence="2 3">
    <name type="scientific">Microbacterium maritypicum MF109</name>
    <dbReference type="NCBI Taxonomy" id="1333857"/>
    <lineage>
        <taxon>Bacteria</taxon>
        <taxon>Bacillati</taxon>
        <taxon>Actinomycetota</taxon>
        <taxon>Actinomycetes</taxon>
        <taxon>Micrococcales</taxon>
        <taxon>Microbacteriaceae</taxon>
        <taxon>Microbacterium</taxon>
    </lineage>
</organism>
<keyword evidence="1" id="KW-1133">Transmembrane helix</keyword>
<name>T5KG25_MICMQ</name>
<keyword evidence="1" id="KW-0472">Membrane</keyword>
<proteinExistence type="predicted"/>
<protein>
    <recommendedName>
        <fullName evidence="4">DUF3899 domain-containing protein</fullName>
    </recommendedName>
</protein>
<dbReference type="AlphaFoldDB" id="T5KG25"/>
<feature type="transmembrane region" description="Helical" evidence="1">
    <location>
        <begin position="65"/>
        <end position="90"/>
    </location>
</feature>
<accession>T5KG25</accession>
<comment type="caution">
    <text evidence="2">The sequence shown here is derived from an EMBL/GenBank/DDBJ whole genome shotgun (WGS) entry which is preliminary data.</text>
</comment>
<feature type="transmembrane region" description="Helical" evidence="1">
    <location>
        <begin position="6"/>
        <end position="30"/>
    </location>
</feature>